<dbReference type="GO" id="GO:0005856">
    <property type="term" value="C:cytoskeleton"/>
    <property type="evidence" value="ECO:0007669"/>
    <property type="project" value="TreeGrafter"/>
</dbReference>
<proteinExistence type="inferred from homology"/>
<dbReference type="GO" id="GO:0005886">
    <property type="term" value="C:plasma membrane"/>
    <property type="evidence" value="ECO:0007669"/>
    <property type="project" value="UniProtKB-SubCell"/>
</dbReference>
<keyword evidence="4" id="KW-1185">Reference proteome</keyword>
<gene>
    <name evidence="5" type="primary">LOC116296815</name>
</gene>
<evidence type="ECO:0000313" key="5">
    <source>
        <dbReference type="RefSeq" id="XP_031560769.1"/>
    </source>
</evidence>
<reference evidence="5" key="1">
    <citation type="submission" date="2025-08" db="UniProtKB">
        <authorList>
            <consortium name="RefSeq"/>
        </authorList>
    </citation>
    <scope>IDENTIFICATION</scope>
    <source>
        <tissue evidence="5">Tentacle</tissue>
    </source>
</reference>
<dbReference type="InterPro" id="IPR001303">
    <property type="entry name" value="Aldolase_II/adducin_N"/>
</dbReference>
<dbReference type="GeneID" id="116296815"/>
<organism evidence="4 5">
    <name type="scientific">Actinia tenebrosa</name>
    <name type="common">Australian red waratah sea anemone</name>
    <dbReference type="NCBI Taxonomy" id="6105"/>
    <lineage>
        <taxon>Eukaryota</taxon>
        <taxon>Metazoa</taxon>
        <taxon>Cnidaria</taxon>
        <taxon>Anthozoa</taxon>
        <taxon>Hexacorallia</taxon>
        <taxon>Actiniaria</taxon>
        <taxon>Actiniidae</taxon>
        <taxon>Actinia</taxon>
    </lineage>
</organism>
<evidence type="ECO:0000256" key="2">
    <source>
        <dbReference type="SAM" id="MobiDB-lite"/>
    </source>
</evidence>
<feature type="compositionally biased region" description="Basic and acidic residues" evidence="2">
    <location>
        <begin position="563"/>
        <end position="578"/>
    </location>
</feature>
<feature type="region of interest" description="Disordered" evidence="2">
    <location>
        <begin position="521"/>
        <end position="629"/>
    </location>
</feature>
<feature type="compositionally biased region" description="Basic and acidic residues" evidence="2">
    <location>
        <begin position="542"/>
        <end position="554"/>
    </location>
</feature>
<dbReference type="Pfam" id="PF00596">
    <property type="entry name" value="Aldolase_II"/>
    <property type="match status" value="1"/>
</dbReference>
<dbReference type="KEGG" id="aten:116296815"/>
<dbReference type="InterPro" id="IPR051017">
    <property type="entry name" value="Aldolase-II_Adducin_sf"/>
</dbReference>
<feature type="compositionally biased region" description="Basic and acidic residues" evidence="2">
    <location>
        <begin position="605"/>
        <end position="629"/>
    </location>
</feature>
<feature type="region of interest" description="Disordered" evidence="2">
    <location>
        <begin position="484"/>
        <end position="507"/>
    </location>
</feature>
<dbReference type="InParanoid" id="A0A6P8HWJ8"/>
<evidence type="ECO:0000256" key="1">
    <source>
        <dbReference type="ARBA" id="ARBA00006274"/>
    </source>
</evidence>
<dbReference type="AlphaFoldDB" id="A0A6P8HWJ8"/>
<dbReference type="SMART" id="SM01007">
    <property type="entry name" value="Aldolase_II"/>
    <property type="match status" value="1"/>
</dbReference>
<dbReference type="Proteomes" id="UP000515163">
    <property type="component" value="Unplaced"/>
</dbReference>
<dbReference type="OrthoDB" id="3238794at2759"/>
<sequence length="629" mass="70483">MSASKAGRAITDMKARRLSAPARSKAVKRPEDIVRDVRGLKLRQRVSLVLNDKVLREELEDIVENFVHNGPKHTENIRAYQDFLVPTYGGNAGGSVVTPIADIRGSDTLNYSKQERLLRCKVASVYRLADLFGWSHGIYGHITARTSNEEEHYLLNPFGLLYSEVTASSLVKVDIEGNLIDGGSTSLGISKAGLVLHSAIHGARKDIKCVIHLHQTDCTAVSATEFGLLPLSIEGSVLGEVTYHNYEGILMDDEEKQSIVKDLGDTSKVLILRNHGIVCCGETVEEAFDLAFWAVKACEQQVRAMAAGVDNLLKIDEQARKHDVNVHSNDSINQSKTKWKTGELQFEAYMRMLDSRGYRTGHLYKNPDVFIGDKPSAREVTSPATTTSTRAHLFFTPEIDKQPSRSHSTGRANTYRNRVKWLNTPVKSTEYKKESDIPEDVDETVIIKDQKPEKVDKDIIKTEKKEDDEIVMHTTNVIVESSPDAWPEEEKGVADAETPEGVTHKREIKETTVVVSRLVDKDGEVTQETQVTENKKVFVNGEEVKDEVTHLKTPEEEEEEKEEEKKEEDKEEHEKKEEDGEGGATAESPEPGSPSKTKVKKKKSFKDALKKKFSKRGKDDHHEKTEKAE</sequence>
<dbReference type="PANTHER" id="PTHR10672">
    <property type="entry name" value="ADDUCIN"/>
    <property type="match status" value="1"/>
</dbReference>
<dbReference type="NCBIfam" id="NF005451">
    <property type="entry name" value="PRK07044.1"/>
    <property type="match status" value="1"/>
</dbReference>
<dbReference type="InterPro" id="IPR036409">
    <property type="entry name" value="Aldolase_II/adducin_N_sf"/>
</dbReference>
<dbReference type="GO" id="GO:0051015">
    <property type="term" value="F:actin filament binding"/>
    <property type="evidence" value="ECO:0007669"/>
    <property type="project" value="TreeGrafter"/>
</dbReference>
<protein>
    <submittedName>
        <fullName evidence="5">Alpha-adducin-like</fullName>
    </submittedName>
</protein>
<dbReference type="RefSeq" id="XP_031560769.1">
    <property type="nucleotide sequence ID" value="XM_031704909.1"/>
</dbReference>
<comment type="similarity">
    <text evidence="1">Belongs to the aldolase class II family. Adducin subfamily.</text>
</comment>
<dbReference type="FunFam" id="3.40.225.10:FF:000013">
    <property type="entry name" value="Class II aldolase"/>
    <property type="match status" value="1"/>
</dbReference>
<feature type="domain" description="Class II aldolase/adducin N-terminal" evidence="3">
    <location>
        <begin position="120"/>
        <end position="302"/>
    </location>
</feature>
<name>A0A6P8HWJ8_ACTTE</name>
<dbReference type="PANTHER" id="PTHR10672:SF3">
    <property type="entry name" value="PROTEIN HU-LI TAI SHAO"/>
    <property type="match status" value="1"/>
</dbReference>
<dbReference type="FunCoup" id="A0A6P8HWJ8">
    <property type="interactions" value="2268"/>
</dbReference>
<dbReference type="GO" id="GO:0014069">
    <property type="term" value="C:postsynaptic density"/>
    <property type="evidence" value="ECO:0007669"/>
    <property type="project" value="TreeGrafter"/>
</dbReference>
<evidence type="ECO:0000259" key="3">
    <source>
        <dbReference type="SMART" id="SM01007"/>
    </source>
</evidence>
<evidence type="ECO:0000313" key="4">
    <source>
        <dbReference type="Proteomes" id="UP000515163"/>
    </source>
</evidence>
<dbReference type="SUPFAM" id="SSF53639">
    <property type="entry name" value="AraD/HMP-PK domain-like"/>
    <property type="match status" value="1"/>
</dbReference>
<accession>A0A6P8HWJ8</accession>
<dbReference type="Gene3D" id="3.40.225.10">
    <property type="entry name" value="Class II aldolase/adducin N-terminal domain"/>
    <property type="match status" value="1"/>
</dbReference>